<dbReference type="AlphaFoldDB" id="A0AA47MEY0"/>
<proteinExistence type="predicted"/>
<gene>
    <name evidence="2" type="ORF">N1851_024398</name>
</gene>
<evidence type="ECO:0000256" key="1">
    <source>
        <dbReference type="SAM" id="MobiDB-lite"/>
    </source>
</evidence>
<dbReference type="Proteomes" id="UP001174136">
    <property type="component" value="Unassembled WGS sequence"/>
</dbReference>
<name>A0AA47MEY0_MERPO</name>
<dbReference type="EMBL" id="JAOPHQ010004554">
    <property type="protein sequence ID" value="KAK0139043.1"/>
    <property type="molecule type" value="Genomic_DNA"/>
</dbReference>
<keyword evidence="3" id="KW-1185">Reference proteome</keyword>
<reference evidence="2" key="1">
    <citation type="journal article" date="2023" name="Front. Mar. Sci.">
        <title>A new Merluccius polli reference genome to investigate the effects of global change in West African waters.</title>
        <authorList>
            <person name="Mateo J.L."/>
            <person name="Blanco-Fernandez C."/>
            <person name="Garcia-Vazquez E."/>
            <person name="Machado-Schiaffino G."/>
        </authorList>
    </citation>
    <scope>NUCLEOTIDE SEQUENCE</scope>
    <source>
        <strain evidence="2">C29</strain>
        <tissue evidence="2">Fin</tissue>
    </source>
</reference>
<comment type="caution">
    <text evidence="2">The sequence shown here is derived from an EMBL/GenBank/DDBJ whole genome shotgun (WGS) entry which is preliminary data.</text>
</comment>
<sequence>MEKAPSLSQGSLQGGSAVYMIGTSHAKEIAAASLIQSTPDDEERSLKSISITDGHFSNRMLTTSNAFLGPRSPIRQGGGMVLHDWTPSAYKTVKHLPSRRLSFPEPFEGQVRDDFGETVLSSETRQSEKHPGLNVTGPKDTELPSGNAEFTQKHLKSTPVNATSAESRNYLKKPHFSLSDTVHAGKGPTPLSPDPRWAIETPLAPVFYPAPWPRTHPDTPAVPMNGNRLYNPRPLRTMVRGRRVKGKRVKVKTPVALSNGSSTHGPTVQPSRLENVIYADILGSASFSSVTSKSQNGGKMAGRHSGTRTKPKVNSFSAARLSPWEGNASSYGMDSRQAPKQIGVKGSGEQAGRGGERVEFSSVRVVFGDQWSGDSTHLDKRPTQSTGGGRKVLAKGQSGNFLDISSHASENLAAADEEELLELNYLKTSVGNTSFKSAKVPHSDEATQT</sequence>
<feature type="compositionally biased region" description="Basic residues" evidence="1">
    <location>
        <begin position="301"/>
        <end position="311"/>
    </location>
</feature>
<feature type="region of interest" description="Disordered" evidence="1">
    <location>
        <begin position="289"/>
        <end position="313"/>
    </location>
</feature>
<accession>A0AA47MEY0</accession>
<feature type="region of interest" description="Disordered" evidence="1">
    <location>
        <begin position="327"/>
        <end position="356"/>
    </location>
</feature>
<evidence type="ECO:0000313" key="3">
    <source>
        <dbReference type="Proteomes" id="UP001174136"/>
    </source>
</evidence>
<evidence type="ECO:0000313" key="2">
    <source>
        <dbReference type="EMBL" id="KAK0139043.1"/>
    </source>
</evidence>
<feature type="region of interest" description="Disordered" evidence="1">
    <location>
        <begin position="121"/>
        <end position="146"/>
    </location>
</feature>
<protein>
    <submittedName>
        <fullName evidence="2">Uncharacterized protein</fullName>
    </submittedName>
</protein>
<organism evidence="2 3">
    <name type="scientific">Merluccius polli</name>
    <name type="common">Benguela hake</name>
    <name type="synonym">Merluccius cadenati</name>
    <dbReference type="NCBI Taxonomy" id="89951"/>
    <lineage>
        <taxon>Eukaryota</taxon>
        <taxon>Metazoa</taxon>
        <taxon>Chordata</taxon>
        <taxon>Craniata</taxon>
        <taxon>Vertebrata</taxon>
        <taxon>Euteleostomi</taxon>
        <taxon>Actinopterygii</taxon>
        <taxon>Neopterygii</taxon>
        <taxon>Teleostei</taxon>
        <taxon>Neoteleostei</taxon>
        <taxon>Acanthomorphata</taxon>
        <taxon>Zeiogadaria</taxon>
        <taxon>Gadariae</taxon>
        <taxon>Gadiformes</taxon>
        <taxon>Gadoidei</taxon>
        <taxon>Merlucciidae</taxon>
        <taxon>Merluccius</taxon>
    </lineage>
</organism>
<feature type="region of interest" description="Disordered" evidence="1">
    <location>
        <begin position="371"/>
        <end position="394"/>
    </location>
</feature>